<dbReference type="CDD" id="cd16917">
    <property type="entry name" value="HATPase_UhpB-NarQ-NarX-like"/>
    <property type="match status" value="1"/>
</dbReference>
<dbReference type="SUPFAM" id="SSF55874">
    <property type="entry name" value="ATPase domain of HSP90 chaperone/DNA topoisomerase II/histidine kinase"/>
    <property type="match status" value="1"/>
</dbReference>
<dbReference type="EMBL" id="FNBN01000006">
    <property type="protein sequence ID" value="SDG72926.1"/>
    <property type="molecule type" value="Genomic_DNA"/>
</dbReference>
<dbReference type="OrthoDB" id="617348at2"/>
<dbReference type="SMART" id="SM00387">
    <property type="entry name" value="HATPase_c"/>
    <property type="match status" value="1"/>
</dbReference>
<dbReference type="AlphaFoldDB" id="A0A1G7WLY5"/>
<dbReference type="SUPFAM" id="SSF48452">
    <property type="entry name" value="TPR-like"/>
    <property type="match status" value="1"/>
</dbReference>
<evidence type="ECO:0000313" key="8">
    <source>
        <dbReference type="Proteomes" id="UP000199045"/>
    </source>
</evidence>
<organism evidence="7 8">
    <name type="scientific">Chitinophaga filiformis</name>
    <name type="common">Myxococcus filiformis</name>
    <name type="synonym">Flexibacter filiformis</name>
    <dbReference type="NCBI Taxonomy" id="104663"/>
    <lineage>
        <taxon>Bacteria</taxon>
        <taxon>Pseudomonadati</taxon>
        <taxon>Bacteroidota</taxon>
        <taxon>Chitinophagia</taxon>
        <taxon>Chitinophagales</taxon>
        <taxon>Chitinophagaceae</taxon>
        <taxon>Chitinophaga</taxon>
    </lineage>
</organism>
<sequence length="686" mass="77505">MGNLSNNSRGTIRRALLFLLVLLSGNCLSLTAQTVEDRLPQTVVHPHTSKKNVDSLLKLAGTKRDTAAGTAMRLYYSGMEDARMLRYNNGVARALSGLALCYNNNNEKDKALSCERLALHYCENNEQGIAIRVDLYILMSQTFYYRGKYDSSAFYRYAALDVLEANQVRDRRMQTRVYCSLLDFWLNINENISNDMHIQQVMGHINTLIDSAKIKKDTPALMMLYFYKAGYFNNITQNDSARYYCSSSIQMGKATKISPSMEAGLLINTALTYLDDKNPVPAIHYLEKAKALFPQLDPVTNRHQIFADILLGQSYLMQQQYNKAITITLPALQSAHKRNMVHLLTARGNQVMADAYEALEQYKKAAEYRKAYSAIRDSMMKVEKLELVYNLEMRYRIADKNKELAEKQLAITRNESRIKTKNFLIIGVSSGLLLILLVSILIYRNNLNKQKLQAEKIRNLRQELQISSLQAMIAGEEKERSRIARDLHDGMGGTLGAIRTRLSSIFRSHTTTDVTDDFREVLHLLEEASTELRKTAHNLMPEILLQEGLAKATALFCERVHKGHTLEISFQAIGNTSGLSTDAELTVYRIIQELVHNILKHANARHAIVQIAYYETQLAVTVEDDGNGMLTTAQSDGIGLKTIRERVNSLNGELHIDSVPGQGTSVHIEITLKQNTASYAYKTSDY</sequence>
<evidence type="ECO:0000256" key="1">
    <source>
        <dbReference type="ARBA" id="ARBA00022679"/>
    </source>
</evidence>
<feature type="chain" id="PRO_5011741349" evidence="5">
    <location>
        <begin position="33"/>
        <end position="686"/>
    </location>
</feature>
<dbReference type="GO" id="GO:0000155">
    <property type="term" value="F:phosphorelay sensor kinase activity"/>
    <property type="evidence" value="ECO:0007669"/>
    <property type="project" value="InterPro"/>
</dbReference>
<dbReference type="Gene3D" id="1.20.5.1930">
    <property type="match status" value="1"/>
</dbReference>
<evidence type="ECO:0000256" key="5">
    <source>
        <dbReference type="SAM" id="SignalP"/>
    </source>
</evidence>
<dbReference type="InterPro" id="IPR011990">
    <property type="entry name" value="TPR-like_helical_dom_sf"/>
</dbReference>
<dbReference type="Pfam" id="PF02518">
    <property type="entry name" value="HATPase_c"/>
    <property type="match status" value="1"/>
</dbReference>
<keyword evidence="5" id="KW-0732">Signal</keyword>
<keyword evidence="4" id="KW-1133">Transmembrane helix</keyword>
<dbReference type="Gene3D" id="1.25.40.10">
    <property type="entry name" value="Tetratricopeptide repeat domain"/>
    <property type="match status" value="2"/>
</dbReference>
<dbReference type="InterPro" id="IPR003594">
    <property type="entry name" value="HATPase_dom"/>
</dbReference>
<dbReference type="PROSITE" id="PS50109">
    <property type="entry name" value="HIS_KIN"/>
    <property type="match status" value="1"/>
</dbReference>
<evidence type="ECO:0000256" key="3">
    <source>
        <dbReference type="ARBA" id="ARBA00023012"/>
    </source>
</evidence>
<keyword evidence="4" id="KW-0472">Membrane</keyword>
<evidence type="ECO:0000256" key="2">
    <source>
        <dbReference type="ARBA" id="ARBA00022777"/>
    </source>
</evidence>
<dbReference type="PANTHER" id="PTHR24421">
    <property type="entry name" value="NITRATE/NITRITE SENSOR PROTEIN NARX-RELATED"/>
    <property type="match status" value="1"/>
</dbReference>
<feature type="transmembrane region" description="Helical" evidence="4">
    <location>
        <begin position="423"/>
        <end position="443"/>
    </location>
</feature>
<keyword evidence="3" id="KW-0902">Two-component regulatory system</keyword>
<dbReference type="Pfam" id="PF07730">
    <property type="entry name" value="HisKA_3"/>
    <property type="match status" value="1"/>
</dbReference>
<feature type="domain" description="Histidine kinase" evidence="6">
    <location>
        <begin position="482"/>
        <end position="674"/>
    </location>
</feature>
<proteinExistence type="predicted"/>
<name>A0A1G7WLY5_CHIFI</name>
<dbReference type="InterPro" id="IPR005467">
    <property type="entry name" value="His_kinase_dom"/>
</dbReference>
<dbReference type="GO" id="GO:0046983">
    <property type="term" value="F:protein dimerization activity"/>
    <property type="evidence" value="ECO:0007669"/>
    <property type="project" value="InterPro"/>
</dbReference>
<dbReference type="InterPro" id="IPR036890">
    <property type="entry name" value="HATPase_C_sf"/>
</dbReference>
<dbReference type="STRING" id="104663.SAMN04488121_10658"/>
<dbReference type="InterPro" id="IPR019734">
    <property type="entry name" value="TPR_rpt"/>
</dbReference>
<dbReference type="InterPro" id="IPR011712">
    <property type="entry name" value="Sig_transdc_His_kin_sub3_dim/P"/>
</dbReference>
<keyword evidence="2 7" id="KW-0418">Kinase</keyword>
<evidence type="ECO:0000313" key="7">
    <source>
        <dbReference type="EMBL" id="SDG72926.1"/>
    </source>
</evidence>
<feature type="signal peptide" evidence="5">
    <location>
        <begin position="1"/>
        <end position="32"/>
    </location>
</feature>
<dbReference type="Proteomes" id="UP000199045">
    <property type="component" value="Unassembled WGS sequence"/>
</dbReference>
<dbReference type="InterPro" id="IPR050482">
    <property type="entry name" value="Sensor_HK_TwoCompSys"/>
</dbReference>
<evidence type="ECO:0000259" key="6">
    <source>
        <dbReference type="PROSITE" id="PS50109"/>
    </source>
</evidence>
<dbReference type="RefSeq" id="WP_089835142.1">
    <property type="nucleotide sequence ID" value="NZ_FNBN01000006.1"/>
</dbReference>
<dbReference type="GO" id="GO:0016020">
    <property type="term" value="C:membrane"/>
    <property type="evidence" value="ECO:0007669"/>
    <property type="project" value="InterPro"/>
</dbReference>
<gene>
    <name evidence="7" type="ORF">SAMN04488121_10658</name>
</gene>
<keyword evidence="1" id="KW-0808">Transferase</keyword>
<accession>A0A1G7WLY5</accession>
<evidence type="ECO:0000256" key="4">
    <source>
        <dbReference type="SAM" id="Phobius"/>
    </source>
</evidence>
<dbReference type="SMART" id="SM00028">
    <property type="entry name" value="TPR"/>
    <property type="match status" value="2"/>
</dbReference>
<keyword evidence="4" id="KW-0812">Transmembrane</keyword>
<reference evidence="7 8" key="1">
    <citation type="submission" date="2016-10" db="EMBL/GenBank/DDBJ databases">
        <authorList>
            <person name="de Groot N.N."/>
        </authorList>
    </citation>
    <scope>NUCLEOTIDE SEQUENCE [LARGE SCALE GENOMIC DNA]</scope>
    <source>
        <strain evidence="7 8">DSM 527</strain>
    </source>
</reference>
<dbReference type="Gene3D" id="3.30.565.10">
    <property type="entry name" value="Histidine kinase-like ATPase, C-terminal domain"/>
    <property type="match status" value="1"/>
</dbReference>
<protein>
    <submittedName>
        <fullName evidence="7">Histidine kinase-, DNA gyrase B-, and HSP90-like ATPase</fullName>
    </submittedName>
</protein>